<proteinExistence type="predicted"/>
<dbReference type="AlphaFoldDB" id="A0A392RDN1"/>
<dbReference type="EMBL" id="LXQA010210879">
    <property type="protein sequence ID" value="MCI34134.1"/>
    <property type="molecule type" value="Genomic_DNA"/>
</dbReference>
<keyword evidence="2" id="KW-1185">Reference proteome</keyword>
<evidence type="ECO:0000313" key="1">
    <source>
        <dbReference type="EMBL" id="MCI34134.1"/>
    </source>
</evidence>
<dbReference type="Proteomes" id="UP000265520">
    <property type="component" value="Unassembled WGS sequence"/>
</dbReference>
<feature type="non-terminal residue" evidence="1">
    <location>
        <position position="1"/>
    </location>
</feature>
<protein>
    <submittedName>
        <fullName evidence="1">Uncharacterized protein</fullName>
    </submittedName>
</protein>
<comment type="caution">
    <text evidence="1">The sequence shown here is derived from an EMBL/GenBank/DDBJ whole genome shotgun (WGS) entry which is preliminary data.</text>
</comment>
<organism evidence="1 2">
    <name type="scientific">Trifolium medium</name>
    <dbReference type="NCBI Taxonomy" id="97028"/>
    <lineage>
        <taxon>Eukaryota</taxon>
        <taxon>Viridiplantae</taxon>
        <taxon>Streptophyta</taxon>
        <taxon>Embryophyta</taxon>
        <taxon>Tracheophyta</taxon>
        <taxon>Spermatophyta</taxon>
        <taxon>Magnoliopsida</taxon>
        <taxon>eudicotyledons</taxon>
        <taxon>Gunneridae</taxon>
        <taxon>Pentapetalae</taxon>
        <taxon>rosids</taxon>
        <taxon>fabids</taxon>
        <taxon>Fabales</taxon>
        <taxon>Fabaceae</taxon>
        <taxon>Papilionoideae</taxon>
        <taxon>50 kb inversion clade</taxon>
        <taxon>NPAAA clade</taxon>
        <taxon>Hologalegina</taxon>
        <taxon>IRL clade</taxon>
        <taxon>Trifolieae</taxon>
        <taxon>Trifolium</taxon>
    </lineage>
</organism>
<reference evidence="1 2" key="1">
    <citation type="journal article" date="2018" name="Front. Plant Sci.">
        <title>Red Clover (Trifolium pratense) and Zigzag Clover (T. medium) - A Picture of Genomic Similarities and Differences.</title>
        <authorList>
            <person name="Dluhosova J."/>
            <person name="Istvanek J."/>
            <person name="Nedelnik J."/>
            <person name="Repkova J."/>
        </authorList>
    </citation>
    <scope>NUCLEOTIDE SEQUENCE [LARGE SCALE GENOMIC DNA]</scope>
    <source>
        <strain evidence="2">cv. 10/8</strain>
        <tissue evidence="1">Leaf</tissue>
    </source>
</reference>
<evidence type="ECO:0000313" key="2">
    <source>
        <dbReference type="Proteomes" id="UP000265520"/>
    </source>
</evidence>
<name>A0A392RDN1_9FABA</name>
<sequence>EEYKKQLALATQDSSRQVDEPLSLKTWSGVVGARKRENSMELVSRPKLES</sequence>
<accession>A0A392RDN1</accession>